<comment type="caution">
    <text evidence="2">The sequence shown here is derived from an EMBL/GenBank/DDBJ whole genome shotgun (WGS) entry which is preliminary data.</text>
</comment>
<evidence type="ECO:0000313" key="2">
    <source>
        <dbReference type="EMBL" id="MCD7109859.1"/>
    </source>
</evidence>
<keyword evidence="3" id="KW-1185">Reference proteome</keyword>
<evidence type="ECO:0000256" key="1">
    <source>
        <dbReference type="SAM" id="Phobius"/>
    </source>
</evidence>
<proteinExistence type="predicted"/>
<dbReference type="EMBL" id="JAJOZR010000007">
    <property type="protein sequence ID" value="MCD7109859.1"/>
    <property type="molecule type" value="Genomic_DNA"/>
</dbReference>
<evidence type="ECO:0000313" key="3">
    <source>
        <dbReference type="Proteomes" id="UP001139089"/>
    </source>
</evidence>
<name>A0A9X1NTV7_9HYPH</name>
<keyword evidence="1" id="KW-0812">Transmembrane</keyword>
<sequence length="78" mass="8378">MTNLDLPEGHREHEATATKALNAVKAEAAAVRDTATEHPSSTVLLLGLVGLAGFLIGHGVGYRKAEAEHVPSFRRFWS</sequence>
<protein>
    <submittedName>
        <fullName evidence="2">Uncharacterized protein</fullName>
    </submittedName>
</protein>
<feature type="transmembrane region" description="Helical" evidence="1">
    <location>
        <begin position="43"/>
        <end position="62"/>
    </location>
</feature>
<dbReference type="Proteomes" id="UP001139089">
    <property type="component" value="Unassembled WGS sequence"/>
</dbReference>
<keyword evidence="1" id="KW-1133">Transmembrane helix</keyword>
<accession>A0A9X1NTV7</accession>
<dbReference type="AlphaFoldDB" id="A0A9X1NTV7"/>
<organism evidence="2 3">
    <name type="scientific">Rhizobium quercicola</name>
    <dbReference type="NCBI Taxonomy" id="2901226"/>
    <lineage>
        <taxon>Bacteria</taxon>
        <taxon>Pseudomonadati</taxon>
        <taxon>Pseudomonadota</taxon>
        <taxon>Alphaproteobacteria</taxon>
        <taxon>Hyphomicrobiales</taxon>
        <taxon>Rhizobiaceae</taxon>
        <taxon>Rhizobium/Agrobacterium group</taxon>
        <taxon>Rhizobium</taxon>
    </lineage>
</organism>
<keyword evidence="1" id="KW-0472">Membrane</keyword>
<reference evidence="2" key="1">
    <citation type="submission" date="2021-12" db="EMBL/GenBank/DDBJ databases">
        <authorList>
            <person name="Li Y."/>
        </authorList>
    </citation>
    <scope>NUCLEOTIDE SEQUENCE</scope>
    <source>
        <strain evidence="2">DKSPLA3</strain>
    </source>
</reference>
<gene>
    <name evidence="2" type="ORF">LRX75_12515</name>
</gene>
<dbReference type="RefSeq" id="WP_113148591.1">
    <property type="nucleotide sequence ID" value="NZ_JAJOZR010000007.1"/>
</dbReference>